<dbReference type="InterPro" id="IPR007044">
    <property type="entry name" value="Cyclodeamin/CycHdrlase"/>
</dbReference>
<dbReference type="Proteomes" id="UP000621436">
    <property type="component" value="Unassembled WGS sequence"/>
</dbReference>
<feature type="domain" description="Cyclodeaminase/cyclohydrolase" evidence="1">
    <location>
        <begin position="7"/>
        <end position="181"/>
    </location>
</feature>
<evidence type="ECO:0000313" key="3">
    <source>
        <dbReference type="Proteomes" id="UP000621436"/>
    </source>
</evidence>
<dbReference type="RefSeq" id="WP_270453539.1">
    <property type="nucleotide sequence ID" value="NZ_JADPIE010000003.1"/>
</dbReference>
<dbReference type="InterPro" id="IPR036178">
    <property type="entry name" value="Formintransfe-cycloase-like_sf"/>
</dbReference>
<dbReference type="Pfam" id="PF04961">
    <property type="entry name" value="FTCD_C"/>
    <property type="match status" value="1"/>
</dbReference>
<evidence type="ECO:0000259" key="1">
    <source>
        <dbReference type="Pfam" id="PF04961"/>
    </source>
</evidence>
<evidence type="ECO:0000313" key="2">
    <source>
        <dbReference type="EMBL" id="MBF8436632.1"/>
    </source>
</evidence>
<dbReference type="SUPFAM" id="SSF101262">
    <property type="entry name" value="Methenyltetrahydrofolate cyclohydrolase-like"/>
    <property type="match status" value="1"/>
</dbReference>
<dbReference type="AlphaFoldDB" id="A0A931FA66"/>
<proteinExistence type="predicted"/>
<dbReference type="GO" id="GO:0003824">
    <property type="term" value="F:catalytic activity"/>
    <property type="evidence" value="ECO:0007669"/>
    <property type="project" value="InterPro"/>
</dbReference>
<sequence>MAFANLSLKEFSEEVASNKPTPGGGSVAALSAALSSSLLKMVIVLTKDNNELDSFKSDLNKDIQDAFHLMDKDSDSFNEVMKAFKMSKETELEKQKRKEAIQAGLKKASLTPLDTMKLAYKLIEISIKVARHGNKNAVTDAGVAGYMAFSALQGGYYNVIINTASINDEDFVNTTEKEANEMLERSKSLLEELNDIVINTVS</sequence>
<accession>A0A931FA66</accession>
<gene>
    <name evidence="2" type="ORF">I0Q91_06070</name>
</gene>
<reference evidence="2" key="1">
    <citation type="submission" date="2020-11" db="EMBL/GenBank/DDBJ databases">
        <title>Halonatronomonas betainensis gen. nov., sp. nov. a novel haloalkaliphilic representative of the family Halanaerobiacae capable of betaine degradation.</title>
        <authorList>
            <person name="Boltyanskaya Y."/>
            <person name="Kevbrin V."/>
            <person name="Detkova E."/>
            <person name="Grouzdev D.S."/>
            <person name="Koziaeva V."/>
            <person name="Zhilina T."/>
        </authorList>
    </citation>
    <scope>NUCLEOTIDE SEQUENCE</scope>
    <source>
        <strain evidence="2">Z-7014</strain>
    </source>
</reference>
<dbReference type="Gene3D" id="1.20.120.680">
    <property type="entry name" value="Formiminotetrahydrofolate cyclodeaminase monomer, up-and-down helical bundle"/>
    <property type="match status" value="1"/>
</dbReference>
<protein>
    <submittedName>
        <fullName evidence="2">Cyclodeaminase/cyclohydrolase family protein</fullName>
    </submittedName>
</protein>
<organism evidence="2 3">
    <name type="scientific">Halonatronomonas betaini</name>
    <dbReference type="NCBI Taxonomy" id="2778430"/>
    <lineage>
        <taxon>Bacteria</taxon>
        <taxon>Bacillati</taxon>
        <taxon>Bacillota</taxon>
        <taxon>Clostridia</taxon>
        <taxon>Halanaerobiales</taxon>
        <taxon>Halarsenatibacteraceae</taxon>
        <taxon>Halonatronomonas</taxon>
    </lineage>
</organism>
<name>A0A931FA66_9FIRM</name>
<dbReference type="EMBL" id="JADPIE010000003">
    <property type="protein sequence ID" value="MBF8436632.1"/>
    <property type="molecule type" value="Genomic_DNA"/>
</dbReference>
<comment type="caution">
    <text evidence="2">The sequence shown here is derived from an EMBL/GenBank/DDBJ whole genome shotgun (WGS) entry which is preliminary data.</text>
</comment>
<keyword evidence="3" id="KW-1185">Reference proteome</keyword>